<evidence type="ECO:0000256" key="5">
    <source>
        <dbReference type="SAM" id="Phobius"/>
    </source>
</evidence>
<evidence type="ECO:0000256" key="3">
    <source>
        <dbReference type="ARBA" id="ARBA00022989"/>
    </source>
</evidence>
<dbReference type="PROSITE" id="PS50261">
    <property type="entry name" value="G_PROTEIN_RECEP_F2_4"/>
    <property type="match status" value="1"/>
</dbReference>
<feature type="transmembrane region" description="Helical" evidence="5">
    <location>
        <begin position="301"/>
        <end position="322"/>
    </location>
</feature>
<feature type="transmembrane region" description="Helical" evidence="5">
    <location>
        <begin position="334"/>
        <end position="356"/>
    </location>
</feature>
<keyword evidence="9" id="KW-1185">Reference proteome</keyword>
<proteinExistence type="predicted"/>
<evidence type="ECO:0000256" key="6">
    <source>
        <dbReference type="SAM" id="SignalP"/>
    </source>
</evidence>
<evidence type="ECO:0000313" key="8">
    <source>
        <dbReference type="EMBL" id="KAK7864031.1"/>
    </source>
</evidence>
<name>A0AAN9Z4A9_9ORTH</name>
<accession>A0AAN9Z4A9</accession>
<sequence length="630" mass="70343">MKKCSFVLLTFIGAMIPKIVGEVLAVKCCDQNQQLDPDLRECQPLDMNDQTQLLFGSSLFDISLDAVVGIDNMTNTSNNSKTFYWLPEHLPFVSLNSTNDTVIFGGRGNCSNEQTVRLKTPRDANRFHWFSNGSLLLRSNTAWRKISEHLFNPEDFCVDTYTDNNGTLQTAILLCACNHVQCIKKCCPFGQALFCESFNDCDCQPYANEWRPTHPGVRPPKQDYSYEIIINRNVSCPEGYTTLVDTFEGYASYLVERFWRTLLVDDQVCGDTAIGVEDTPKHCMVICIKIVPFQFISELSYWIHIPEAAILAMVLVTILLVPRSKLSIYSYIHDWSLISHAVSLFARCVLWSVFLTGVRECAFIPLAVDFFSIAASFWLNVLCINMTCGFWEPTGARGSSARSGRRAVALYSLYAWGCSAALTAVTAALWFAWDLPDWVLRPTLHETRTCFIEEEGDGKKATFAYFYAPLGALLLFNAGLFAATAARMRQLQSGASTLDSKNSRKQGGSFHGNSSVMIYIKLLWLMGVMEMAVEIASWVSNKNEYYNALIGSCIDLLRAAAIFVLCCCKRRTLVALRVRLSACPVARRCLGARAASKPSTAARFNSSTNSDLSIRTNVTFCETEEQQPAG</sequence>
<dbReference type="GO" id="GO:0016020">
    <property type="term" value="C:membrane"/>
    <property type="evidence" value="ECO:0007669"/>
    <property type="project" value="UniProtKB-SubCell"/>
</dbReference>
<feature type="domain" description="G-protein coupled receptors family 2 profile 2" evidence="7">
    <location>
        <begin position="361"/>
        <end position="570"/>
    </location>
</feature>
<evidence type="ECO:0000256" key="4">
    <source>
        <dbReference type="ARBA" id="ARBA00023136"/>
    </source>
</evidence>
<evidence type="ECO:0000256" key="1">
    <source>
        <dbReference type="ARBA" id="ARBA00004141"/>
    </source>
</evidence>
<keyword evidence="4 5" id="KW-0472">Membrane</keyword>
<dbReference type="GO" id="GO:0004888">
    <property type="term" value="F:transmembrane signaling receptor activity"/>
    <property type="evidence" value="ECO:0007669"/>
    <property type="project" value="InterPro"/>
</dbReference>
<evidence type="ECO:0000256" key="2">
    <source>
        <dbReference type="ARBA" id="ARBA00022692"/>
    </source>
</evidence>
<protein>
    <recommendedName>
        <fullName evidence="7">G-protein coupled receptors family 2 profile 2 domain-containing protein</fullName>
    </recommendedName>
</protein>
<evidence type="ECO:0000259" key="7">
    <source>
        <dbReference type="PROSITE" id="PS50261"/>
    </source>
</evidence>
<feature type="signal peptide" evidence="6">
    <location>
        <begin position="1"/>
        <end position="21"/>
    </location>
</feature>
<reference evidence="8 9" key="1">
    <citation type="submission" date="2024-03" db="EMBL/GenBank/DDBJ databases">
        <title>The genome assembly and annotation of the cricket Gryllus longicercus Weissman &amp; Gray.</title>
        <authorList>
            <person name="Szrajer S."/>
            <person name="Gray D."/>
            <person name="Ylla G."/>
        </authorList>
    </citation>
    <scope>NUCLEOTIDE SEQUENCE [LARGE SCALE GENOMIC DNA]</scope>
    <source>
        <strain evidence="8">DAG 2021-001</strain>
        <tissue evidence="8">Whole body minus gut</tissue>
    </source>
</reference>
<evidence type="ECO:0000313" key="9">
    <source>
        <dbReference type="Proteomes" id="UP001378592"/>
    </source>
</evidence>
<feature type="transmembrane region" description="Helical" evidence="5">
    <location>
        <begin position="545"/>
        <end position="568"/>
    </location>
</feature>
<dbReference type="EMBL" id="JAZDUA010000213">
    <property type="protein sequence ID" value="KAK7864031.1"/>
    <property type="molecule type" value="Genomic_DNA"/>
</dbReference>
<dbReference type="Proteomes" id="UP001378592">
    <property type="component" value="Unassembled WGS sequence"/>
</dbReference>
<gene>
    <name evidence="8" type="ORF">R5R35_006790</name>
</gene>
<keyword evidence="2 5" id="KW-0812">Transmembrane</keyword>
<organism evidence="8 9">
    <name type="scientific">Gryllus longicercus</name>
    <dbReference type="NCBI Taxonomy" id="2509291"/>
    <lineage>
        <taxon>Eukaryota</taxon>
        <taxon>Metazoa</taxon>
        <taxon>Ecdysozoa</taxon>
        <taxon>Arthropoda</taxon>
        <taxon>Hexapoda</taxon>
        <taxon>Insecta</taxon>
        <taxon>Pterygota</taxon>
        <taxon>Neoptera</taxon>
        <taxon>Polyneoptera</taxon>
        <taxon>Orthoptera</taxon>
        <taxon>Ensifera</taxon>
        <taxon>Gryllidea</taxon>
        <taxon>Grylloidea</taxon>
        <taxon>Gryllidae</taxon>
        <taxon>Gryllinae</taxon>
        <taxon>Gryllus</taxon>
    </lineage>
</organism>
<dbReference type="InterPro" id="IPR017981">
    <property type="entry name" value="GPCR_2-like_7TM"/>
</dbReference>
<keyword evidence="3 5" id="KW-1133">Transmembrane helix</keyword>
<dbReference type="PANTHER" id="PTHR46953">
    <property type="entry name" value="G-PROTEIN COUPLED RECEPTOR MTH-LIKE 1-RELATED"/>
    <property type="match status" value="1"/>
</dbReference>
<feature type="chain" id="PRO_5043035611" description="G-protein coupled receptors family 2 profile 2 domain-containing protein" evidence="6">
    <location>
        <begin position="22"/>
        <end position="630"/>
    </location>
</feature>
<dbReference type="InterPro" id="IPR052808">
    <property type="entry name" value="GPCR_Mth-like"/>
</dbReference>
<keyword evidence="6" id="KW-0732">Signal</keyword>
<comment type="subcellular location">
    <subcellularLocation>
        <location evidence="1">Membrane</location>
        <topology evidence="1">Multi-pass membrane protein</topology>
    </subcellularLocation>
</comment>
<feature type="transmembrane region" description="Helical" evidence="5">
    <location>
        <begin position="518"/>
        <end position="539"/>
    </location>
</feature>
<feature type="transmembrane region" description="Helical" evidence="5">
    <location>
        <begin position="408"/>
        <end position="433"/>
    </location>
</feature>
<feature type="transmembrane region" description="Helical" evidence="5">
    <location>
        <begin position="464"/>
        <end position="483"/>
    </location>
</feature>
<comment type="caution">
    <text evidence="8">The sequence shown here is derived from an EMBL/GenBank/DDBJ whole genome shotgun (WGS) entry which is preliminary data.</text>
</comment>
<dbReference type="AlphaFoldDB" id="A0AAN9Z4A9"/>
<dbReference type="PANTHER" id="PTHR46953:SF1">
    <property type="entry name" value="G-PROTEIN COUPLED RECEPTOR MTH-LIKE 1-RELATED"/>
    <property type="match status" value="1"/>
</dbReference>
<feature type="transmembrane region" description="Helical" evidence="5">
    <location>
        <begin position="362"/>
        <end position="387"/>
    </location>
</feature>
<dbReference type="GO" id="GO:0007166">
    <property type="term" value="P:cell surface receptor signaling pathway"/>
    <property type="evidence" value="ECO:0007669"/>
    <property type="project" value="InterPro"/>
</dbReference>
<dbReference type="Gene3D" id="1.20.1070.10">
    <property type="entry name" value="Rhodopsin 7-helix transmembrane proteins"/>
    <property type="match status" value="1"/>
</dbReference>